<dbReference type="Proteomes" id="UP000245956">
    <property type="component" value="Unassembled WGS sequence"/>
</dbReference>
<evidence type="ECO:0000313" key="8">
    <source>
        <dbReference type="Proteomes" id="UP000245956"/>
    </source>
</evidence>
<comment type="subcellular location">
    <subcellularLocation>
        <location evidence="1">Secreted</location>
    </subcellularLocation>
</comment>
<dbReference type="InterPro" id="IPR003284">
    <property type="entry name" value="Sal_SpvB"/>
</dbReference>
<dbReference type="EMBL" id="LCWV01000038">
    <property type="protein sequence ID" value="PWI65074.1"/>
    <property type="molecule type" value="Genomic_DNA"/>
</dbReference>
<dbReference type="NCBIfam" id="TIGR03696">
    <property type="entry name" value="Rhs_assc_core"/>
    <property type="match status" value="1"/>
</dbReference>
<evidence type="ECO:0008006" key="9">
    <source>
        <dbReference type="Google" id="ProtNLM"/>
    </source>
</evidence>
<feature type="domain" description="Insecticide toxin TcdB middle/N-terminal" evidence="6">
    <location>
        <begin position="717"/>
        <end position="897"/>
    </location>
</feature>
<feature type="region of interest" description="Disordered" evidence="4">
    <location>
        <begin position="1"/>
        <end position="79"/>
    </location>
</feature>
<evidence type="ECO:0000259" key="6">
    <source>
        <dbReference type="Pfam" id="PF12256"/>
    </source>
</evidence>
<feature type="region of interest" description="Disordered" evidence="4">
    <location>
        <begin position="2544"/>
        <end position="2599"/>
    </location>
</feature>
<dbReference type="InterPro" id="IPR022044">
    <property type="entry name" value="TcdB_toxin_mid/C"/>
</dbReference>
<dbReference type="Pfam" id="PF12256">
    <property type="entry name" value="TcdB_toxin_midN"/>
    <property type="match status" value="1"/>
</dbReference>
<dbReference type="Gene3D" id="2.180.10.10">
    <property type="entry name" value="RHS repeat-associated core"/>
    <property type="match status" value="1"/>
</dbReference>
<proteinExistence type="predicted"/>
<dbReference type="SUPFAM" id="SSF69318">
    <property type="entry name" value="Integrin alpha N-terminal domain"/>
    <property type="match status" value="1"/>
</dbReference>
<keyword evidence="3" id="KW-0843">Virulence</keyword>
<dbReference type="GO" id="GO:0005576">
    <property type="term" value="C:extracellular region"/>
    <property type="evidence" value="ECO:0007669"/>
    <property type="project" value="UniProtKB-SubCell"/>
</dbReference>
<dbReference type="GO" id="GO:0005737">
    <property type="term" value="C:cytoplasm"/>
    <property type="evidence" value="ECO:0007669"/>
    <property type="project" value="InterPro"/>
</dbReference>
<dbReference type="InterPro" id="IPR050708">
    <property type="entry name" value="T6SS_VgrG/RHS"/>
</dbReference>
<dbReference type="PANTHER" id="PTHR32305">
    <property type="match status" value="1"/>
</dbReference>
<comment type="caution">
    <text evidence="7">The sequence shown here is derived from an EMBL/GenBank/DDBJ whole genome shotgun (WGS) entry which is preliminary data.</text>
</comment>
<keyword evidence="2" id="KW-0964">Secreted</keyword>
<dbReference type="PANTHER" id="PTHR32305:SF15">
    <property type="entry name" value="PROTEIN RHSA-RELATED"/>
    <property type="match status" value="1"/>
</dbReference>
<feature type="compositionally biased region" description="Low complexity" evidence="4">
    <location>
        <begin position="17"/>
        <end position="68"/>
    </location>
</feature>
<evidence type="ECO:0000256" key="1">
    <source>
        <dbReference type="ARBA" id="ARBA00004613"/>
    </source>
</evidence>
<dbReference type="InterPro" id="IPR028994">
    <property type="entry name" value="Integrin_alpha_N"/>
</dbReference>
<reference evidence="7 8" key="1">
    <citation type="journal article" date="2016" name="Front. Microbiol.">
        <title>Genome and transcriptome sequences reveal the specific parasitism of the nematophagous Purpureocillium lilacinum 36-1.</title>
        <authorList>
            <person name="Xie J."/>
            <person name="Li S."/>
            <person name="Mo C."/>
            <person name="Xiao X."/>
            <person name="Peng D."/>
            <person name="Wang G."/>
            <person name="Xiao Y."/>
        </authorList>
    </citation>
    <scope>NUCLEOTIDE SEQUENCE [LARGE SCALE GENOMIC DNA]</scope>
    <source>
        <strain evidence="7 8">36-1</strain>
    </source>
</reference>
<accession>A0A2U3DS55</accession>
<organism evidence="7 8">
    <name type="scientific">Purpureocillium lilacinum</name>
    <name type="common">Paecilomyces lilacinus</name>
    <dbReference type="NCBI Taxonomy" id="33203"/>
    <lineage>
        <taxon>Eukaryota</taxon>
        <taxon>Fungi</taxon>
        <taxon>Dikarya</taxon>
        <taxon>Ascomycota</taxon>
        <taxon>Pezizomycotina</taxon>
        <taxon>Sordariomycetes</taxon>
        <taxon>Hypocreomycetidae</taxon>
        <taxon>Hypocreales</taxon>
        <taxon>Ophiocordycipitaceae</taxon>
        <taxon>Purpureocillium</taxon>
    </lineage>
</organism>
<dbReference type="InterPro" id="IPR022045">
    <property type="entry name" value="TcdB_toxin_mid/N"/>
</dbReference>
<dbReference type="Pfam" id="PF12255">
    <property type="entry name" value="TcdB_toxin_midC"/>
    <property type="match status" value="1"/>
</dbReference>
<evidence type="ECO:0000259" key="5">
    <source>
        <dbReference type="Pfam" id="PF12255"/>
    </source>
</evidence>
<protein>
    <recommendedName>
        <fullName evidence="9">SpvB domain-containing protein</fullName>
    </recommendedName>
</protein>
<sequence length="2599" mass="285936">MDRQRGNNAASSGSTRSQPPTASTTRQTTQTSATSTTSTTSSASPGNSSNVSTASTSPLPSVPSVSVPKGGGALRGMGDRFTTSLATGTSTLSIPVPTSLGRGSLGADITLNYDSGSGNGIFGLGWMLSMSSISRRTDKGLPQYLDPAGPDSDTFVISGSEDLVPELVAGPATGPNTWTRPAPGMQTSNGVEYYVYRYRPRIEGAFTRIELWCNVQAPTTDMHWRSTSADNVLSIYGLDSNSRIVDPTDPLRIFQWLLCQQHDRGNALVVKYKAEDSTGVPTAISERNRTDATRSSNRHIKSISYGNVTSTLTAPDLSQAQWHFQVVFDYGEHDSAAPTPAEVNPWLCRNDPFSTRKSRFDVRSYRLCQRILIFHNFPNEQNVGADCLVRSLNFVYRDDAQKGSQNMSFLASVSTSGYQRSGTTYLSTSLPPMEFSYSDAIISSQIQSVDPTSLENLPVGLDQSAYKWVDLEAEGISGILTEQAGSWFYKHNLGDGSFGPMQLLPSKPSTASAAPGSTQHFMDLAGDGRLDIVNLGPGIPGFSKRSESFANGWETFTSFASFPNINWKNPNLQFVDVTGDGLADGLLIEPDCLIAYQSLGEEGFMTERRWHPPSQQDEEQGPLLIYADQKHTVFLADMSGDGLTDLVRIRNGEACYWPSEGYGKFGAKVTMGQSPWFENSDLFDPLRIRLGDIDGSGTTDIVYLSADGSVDVYLNYSGNMFAPQSRLPGFLPIDNIATVTLTDLLGKGTDCLVWSSSLPSDTARRISYIDLVEGPKPHILTSYVNNMGLETIVTYAPSTKFYLEDKAAGNPWITHLPFPTQVVERVEKFDHVSNTYFSTGYAYHHGYYDGTEREFRGFGCVDQYDTEEYNLSGPAPANVDQASWVPPVLTKTWYHTGARIQGVQISEFFVPEYYVEPGGLSDADKQAMLLPGSVLPTSLAGNAYSMTDDEFREATRGLKGSMLRQEIYALDGTAQETEPYSVVQKNYTIQILQPRGTSRYMYGVFLSSERESVSFSYDRYVINVNGKDIPDPRSTHTLNLLVDEWGHPLQTLTVAYGRRHAEPNTQLTSDDRTKQQQALLTLATNQYTNSVDAADGYRTPVVCDTQTFEVINLPVTTSQAITPLIRFSDVVPIIQSLLPGNFDVPFEDWTHSRAVSGQVSRRMLSHKRVIFRKDDFKGPLPLGQLESLALPYDTYTQILTAGLVKTTYVDSGKLAAGDVESKLSNDCSLVHSEGDANWWTRTGNVFYSPNSADTPAQESAYAAQHFYMVRRFRDAFYSATSNTEVFVTYDDYDLLVVETVDPYGNRITAGVRDANNPAQMLQVNNDYRVLAPVLVMEPNRNRIAVAYDDLGRLTAQAVMGKPEPEETLGDTLSSVNLRLSDADTAAYFNNPLANPASLLGSATSRVVYDAMAYYNTKTSPTPQPVRTATLNRELNGSDLPTGTQSRIQQVITYISGLVKEFQGVAQAEPDPSTAGLPRWIVSGWTIYNNKGDAIKKYEPFFSPTPQYQPNAATGVSKLVMYDPIGRIVANLLPNHTWSKTIYRSWSQEAWDLNDTVLISDPSKDPDVGDYFSRIPDSSDYLPSWYDARISGSMAPQEAAAAAKTAIHAATPALAFLDPMGRVIVTVADNRYQRSTEASPTQQFSSSRAVFDISGATRQSLDSNGCLVETHDVNMAGIIIHKANMESGEVWTLYSVAAKEVSTWNSRGFRTDTTYDLIQREVQVHVQQDTGLRALAIQTVYGDTQTDAEAKNLRTKVISVSDQSGTTTSTAYDYKGNLLSGTKTLVGAYSSIVDWSASTVPMEPGQYPTGFTYDALNRTLTSTGPDGSIIKNTYGIEGLLQTVQLNLQGTSGWQPVLLNVSYNAKGQRLLGTTNNGVKSVYTYDPLTFKMTDLVTSRNASTFPNDCPQPPVSGWPGCRVQSLHYTFDPTGNITNVRDDAQQSIFFQNLRVEPSSDYIYDSLYRLIEATGREHLGQTGVPTPYGPSTAGDVWQQSPSNGNAMGTYMEQYFLDNVGNLQSVQHARSDVTQPGWTRRYNYAESSMLRASDISNRLTSANVGNVTDQYSYAGIDGMTGNITSMPHLSFMQYDYRDQLQGAATQRVNSGTPQTTWYSYDSSGARVRKLTVGAAATGAKPITTAERIYIGPFEIYREFAADGTTPDLERQSLHVMNAEERIAIIETRTAGKDRGPAQQFRYQYSNHLGSASLELDGQAAVVSYEEFYPYGSSAYQATASQTETPKRYRYVGKELDSENGFYFYGARYYAPWLGRWTSTDPAGISAGVNLYTYSKSNPIVFSDTNGSEPENYYRAPGKPGNQAFGFFLGNAAHLLIGYHYKVEHPGHKVFTNYVEISTILQKSGAGDPSKLQPGEGSLKPDVADTTDRDVLEVKPWGKTAEEHEEWRQEGRTQVRGYLDALNRAAPSRRQFSLMTGEHGELGIRFLGGKEYWRLRWATTEAGVAQYKWERLKRNDIRRLSDQEAFYANEYEDVSEADAAQYGQQLNEDVEWSMKWRGRLESIRDAVGLVTDIIGVTAMVFLGTAMSASEEAAVEAKPPTVGPNLPPPSPPMGPGLPPELPIPGGPMPQMPPIPPMRPPAPPTMMTGY</sequence>
<feature type="compositionally biased region" description="Polar residues" evidence="4">
    <location>
        <begin position="1"/>
        <end position="16"/>
    </location>
</feature>
<evidence type="ECO:0000256" key="2">
    <source>
        <dbReference type="ARBA" id="ARBA00022525"/>
    </source>
</evidence>
<evidence type="ECO:0000313" key="7">
    <source>
        <dbReference type="EMBL" id="PWI65074.1"/>
    </source>
</evidence>
<evidence type="ECO:0000256" key="3">
    <source>
        <dbReference type="ARBA" id="ARBA00023026"/>
    </source>
</evidence>
<gene>
    <name evidence="7" type="ORF">PCL_07373</name>
</gene>
<feature type="compositionally biased region" description="Pro residues" evidence="4">
    <location>
        <begin position="2551"/>
        <end position="2593"/>
    </location>
</feature>
<dbReference type="InterPro" id="IPR022385">
    <property type="entry name" value="Rhs_assc_core"/>
</dbReference>
<dbReference type="Pfam" id="PF03534">
    <property type="entry name" value="SpvB"/>
    <property type="match status" value="1"/>
</dbReference>
<evidence type="ECO:0000256" key="4">
    <source>
        <dbReference type="SAM" id="MobiDB-lite"/>
    </source>
</evidence>
<name>A0A2U3DS55_PURLI</name>
<feature type="domain" description="Insecticide toxin TcdB middle/C-terminal" evidence="5">
    <location>
        <begin position="954"/>
        <end position="1093"/>
    </location>
</feature>